<reference evidence="2" key="1">
    <citation type="journal article" date="2014" name="Front. Microbiol.">
        <title>High frequency of phylogenetically diverse reductive dehalogenase-homologous genes in deep subseafloor sedimentary metagenomes.</title>
        <authorList>
            <person name="Kawai M."/>
            <person name="Futagami T."/>
            <person name="Toyoda A."/>
            <person name="Takaki Y."/>
            <person name="Nishi S."/>
            <person name="Hori S."/>
            <person name="Arai W."/>
            <person name="Tsubouchi T."/>
            <person name="Morono Y."/>
            <person name="Uchiyama I."/>
            <person name="Ito T."/>
            <person name="Fujiyama A."/>
            <person name="Inagaki F."/>
            <person name="Takami H."/>
        </authorList>
    </citation>
    <scope>NUCLEOTIDE SEQUENCE</scope>
    <source>
        <strain evidence="2">Expedition CK06-06</strain>
    </source>
</reference>
<dbReference type="EMBL" id="BARS01004538">
    <property type="protein sequence ID" value="GAF79750.1"/>
    <property type="molecule type" value="Genomic_DNA"/>
</dbReference>
<feature type="non-terminal residue" evidence="2">
    <location>
        <position position="455"/>
    </location>
</feature>
<keyword evidence="1" id="KW-0175">Coiled coil</keyword>
<proteinExistence type="predicted"/>
<comment type="caution">
    <text evidence="2">The sequence shown here is derived from an EMBL/GenBank/DDBJ whole genome shotgun (WGS) entry which is preliminary data.</text>
</comment>
<gene>
    <name evidence="2" type="ORF">S01H1_08869</name>
</gene>
<name>X0TUF4_9ZZZZ</name>
<protein>
    <submittedName>
        <fullName evidence="2">Uncharacterized protein</fullName>
    </submittedName>
</protein>
<evidence type="ECO:0000313" key="2">
    <source>
        <dbReference type="EMBL" id="GAF79750.1"/>
    </source>
</evidence>
<dbReference type="AlphaFoldDB" id="X0TUF4"/>
<organism evidence="2">
    <name type="scientific">marine sediment metagenome</name>
    <dbReference type="NCBI Taxonomy" id="412755"/>
    <lineage>
        <taxon>unclassified sequences</taxon>
        <taxon>metagenomes</taxon>
        <taxon>ecological metagenomes</taxon>
    </lineage>
</organism>
<feature type="non-terminal residue" evidence="2">
    <location>
        <position position="1"/>
    </location>
</feature>
<sequence>AMQTLADNMEYENTKSVAKANKFAVTQGVTAERRSHFDLQLIETKAFSAKKKKDNEAKAAITKARLQALDFDLKIETFWKSFKTVDNLKQLQTMIKNRQETSDLLSNENLNKVMAAIEKKKAADAKAKAEHAAREREQRAREETRERERLAKRKAILSEMDAPKRVEFFEGQTNTNKADITFYKDKYGDDFLGQAHKDKPHVFKLARKLLKTQRENHKGLTAAKAAVVVAKDKEATRHLAPLDNFTYWRREHEAASKAMSNYKGDINKKNFDPQQEEIRQLIRKRAFHTEDKEKEAIKGLLPEEKVRAYRESLRDTAKASKAHEAKYKKLRSKLAPVFTISKSDRPKELKALDLAESKVKAWKKKHPKGAKVTKQETLEFVKLDTEQTVAMQTWNEQHKKNKKALKDLEQEERFERNRIDDRERRAKRSLDAAIKKVEVELRREVLRGVKTLSGR</sequence>
<feature type="coiled-coil region" evidence="1">
    <location>
        <begin position="88"/>
        <end position="160"/>
    </location>
</feature>
<feature type="coiled-coil region" evidence="1">
    <location>
        <begin position="391"/>
        <end position="425"/>
    </location>
</feature>
<evidence type="ECO:0000256" key="1">
    <source>
        <dbReference type="SAM" id="Coils"/>
    </source>
</evidence>
<accession>X0TUF4</accession>